<accession>A0ABR6XDU4</accession>
<evidence type="ECO:0000313" key="9">
    <source>
        <dbReference type="Proteomes" id="UP000637632"/>
    </source>
</evidence>
<dbReference type="CDD" id="cd02516">
    <property type="entry name" value="CDP-ME_synthetase"/>
    <property type="match status" value="1"/>
</dbReference>
<proteinExistence type="inferred from homology"/>
<evidence type="ECO:0000256" key="1">
    <source>
        <dbReference type="ARBA" id="ARBA00001282"/>
    </source>
</evidence>
<dbReference type="PANTHER" id="PTHR32125">
    <property type="entry name" value="2-C-METHYL-D-ERYTHRITOL 4-PHOSPHATE CYTIDYLYLTRANSFERASE, CHLOROPLASTIC"/>
    <property type="match status" value="1"/>
</dbReference>
<evidence type="ECO:0000256" key="5">
    <source>
        <dbReference type="ARBA" id="ARBA00022695"/>
    </source>
</evidence>
<dbReference type="EC" id="2.7.7.60" evidence="7"/>
<feature type="site" description="Transition state stabilizer" evidence="7">
    <location>
        <position position="27"/>
    </location>
</feature>
<comment type="function">
    <text evidence="7">Catalyzes the formation of 4-diphosphocytidyl-2-C-methyl-D-erythritol from CTP and 2-C-methyl-D-erythritol 4-phosphate (MEP).</text>
</comment>
<dbReference type="PANTHER" id="PTHR32125:SF4">
    <property type="entry name" value="2-C-METHYL-D-ERYTHRITOL 4-PHOSPHATE CYTIDYLYLTRANSFERASE, CHLOROPLASTIC"/>
    <property type="match status" value="1"/>
</dbReference>
<keyword evidence="6 7" id="KW-0414">Isoprene biosynthesis</keyword>
<evidence type="ECO:0000256" key="7">
    <source>
        <dbReference type="HAMAP-Rule" id="MF_00108"/>
    </source>
</evidence>
<protein>
    <recommendedName>
        <fullName evidence="7">2-C-methyl-D-erythritol 4-phosphate cytidylyltransferase</fullName>
        <ecNumber evidence="7">2.7.7.60</ecNumber>
    </recommendedName>
    <alternativeName>
        <fullName evidence="7">4-diphosphocytidyl-2C-methyl-D-erythritol synthase</fullName>
    </alternativeName>
    <alternativeName>
        <fullName evidence="7">MEP cytidylyltransferase</fullName>
        <shortName evidence="7">MCT</shortName>
    </alternativeName>
</protein>
<dbReference type="InterPro" id="IPR001228">
    <property type="entry name" value="IspD"/>
</dbReference>
<dbReference type="NCBIfam" id="TIGR00453">
    <property type="entry name" value="ispD"/>
    <property type="match status" value="1"/>
</dbReference>
<reference evidence="8 9" key="1">
    <citation type="submission" date="2020-08" db="EMBL/GenBank/DDBJ databases">
        <title>Novel species isolated from subtropical streams in China.</title>
        <authorList>
            <person name="Lu H."/>
        </authorList>
    </citation>
    <scope>NUCLEOTIDE SEQUENCE [LARGE SCALE GENOMIC DNA]</scope>
    <source>
        <strain evidence="8 9">CCTCC AB 2015119</strain>
    </source>
</reference>
<name>A0ABR6XDU4_9BURK</name>
<dbReference type="HAMAP" id="MF_00108">
    <property type="entry name" value="IspD"/>
    <property type="match status" value="1"/>
</dbReference>
<comment type="catalytic activity">
    <reaction evidence="1 7">
        <text>2-C-methyl-D-erythritol 4-phosphate + CTP + H(+) = 4-CDP-2-C-methyl-D-erythritol + diphosphate</text>
        <dbReference type="Rhea" id="RHEA:13429"/>
        <dbReference type="ChEBI" id="CHEBI:15378"/>
        <dbReference type="ChEBI" id="CHEBI:33019"/>
        <dbReference type="ChEBI" id="CHEBI:37563"/>
        <dbReference type="ChEBI" id="CHEBI:57823"/>
        <dbReference type="ChEBI" id="CHEBI:58262"/>
        <dbReference type="EC" id="2.7.7.60"/>
    </reaction>
</comment>
<feature type="site" description="Transition state stabilizer" evidence="7">
    <location>
        <position position="34"/>
    </location>
</feature>
<comment type="pathway">
    <text evidence="2 7">Isoprenoid biosynthesis; isopentenyl diphosphate biosynthesis via DXP pathway; isopentenyl diphosphate from 1-deoxy-D-xylulose 5-phosphate: step 2/6.</text>
</comment>
<evidence type="ECO:0000256" key="6">
    <source>
        <dbReference type="ARBA" id="ARBA00023229"/>
    </source>
</evidence>
<feature type="site" description="Positions MEP for the nucleophilic attack" evidence="7">
    <location>
        <position position="165"/>
    </location>
</feature>
<dbReference type="PROSITE" id="PS01295">
    <property type="entry name" value="ISPD"/>
    <property type="match status" value="1"/>
</dbReference>
<feature type="site" description="Positions MEP for the nucleophilic attack" evidence="7">
    <location>
        <position position="217"/>
    </location>
</feature>
<dbReference type="InterPro" id="IPR034683">
    <property type="entry name" value="IspD/TarI"/>
</dbReference>
<dbReference type="SUPFAM" id="SSF53448">
    <property type="entry name" value="Nucleotide-diphospho-sugar transferases"/>
    <property type="match status" value="1"/>
</dbReference>
<dbReference type="InterPro" id="IPR018294">
    <property type="entry name" value="ISPD_synthase_CS"/>
</dbReference>
<dbReference type="InterPro" id="IPR050088">
    <property type="entry name" value="IspD/TarI_cytidylyltransf_bact"/>
</dbReference>
<keyword evidence="4 7" id="KW-0808">Transferase</keyword>
<sequence length="235" mass="25328">MSEELKQQQGQLPRYVALIPAAGVGARMGANSPKQYLTIAGKSILQHTVNAFLNFPGVAHTYVVVSEDDAFVDDYLLAADGMTVLRCGGATRRDSVRNGLAYLADKLDAQDWVLVHDAARPGLTSALLQKLIDQVGSHVVGGLLALPVADTVKRVINGKVETISRDGLWLAQTPQMFRYAMLCAALDQAEQVTDESSALELMGYAPLLVEGHACNLKVTLPADLLLAAQYLQRNK</sequence>
<dbReference type="EMBL" id="JACOFT010000002">
    <property type="protein sequence ID" value="MBC3810942.1"/>
    <property type="molecule type" value="Genomic_DNA"/>
</dbReference>
<dbReference type="RefSeq" id="WP_190478040.1">
    <property type="nucleotide sequence ID" value="NZ_JACOFT010000002.1"/>
</dbReference>
<comment type="similarity">
    <text evidence="3 7">Belongs to the IspD/TarI cytidylyltransferase family. IspD subfamily.</text>
</comment>
<evidence type="ECO:0000256" key="4">
    <source>
        <dbReference type="ARBA" id="ARBA00022679"/>
    </source>
</evidence>
<dbReference type="InterPro" id="IPR029044">
    <property type="entry name" value="Nucleotide-diphossugar_trans"/>
</dbReference>
<evidence type="ECO:0000313" key="8">
    <source>
        <dbReference type="EMBL" id="MBC3810942.1"/>
    </source>
</evidence>
<comment type="caution">
    <text evidence="8">The sequence shown here is derived from an EMBL/GenBank/DDBJ whole genome shotgun (WGS) entry which is preliminary data.</text>
</comment>
<dbReference type="Gene3D" id="3.90.550.10">
    <property type="entry name" value="Spore Coat Polysaccharide Biosynthesis Protein SpsA, Chain A"/>
    <property type="match status" value="1"/>
</dbReference>
<evidence type="ECO:0000256" key="3">
    <source>
        <dbReference type="ARBA" id="ARBA00009789"/>
    </source>
</evidence>
<evidence type="ECO:0000256" key="2">
    <source>
        <dbReference type="ARBA" id="ARBA00004787"/>
    </source>
</evidence>
<keyword evidence="5 7" id="KW-0548">Nucleotidyltransferase</keyword>
<keyword evidence="9" id="KW-1185">Reference proteome</keyword>
<gene>
    <name evidence="7" type="primary">ispD</name>
    <name evidence="8" type="ORF">H8K26_05770</name>
</gene>
<organism evidence="8 9">
    <name type="scientific">Undibacterium aquatile</name>
    <dbReference type="NCBI Taxonomy" id="1537398"/>
    <lineage>
        <taxon>Bacteria</taxon>
        <taxon>Pseudomonadati</taxon>
        <taxon>Pseudomonadota</taxon>
        <taxon>Betaproteobacteria</taxon>
        <taxon>Burkholderiales</taxon>
        <taxon>Oxalobacteraceae</taxon>
        <taxon>Undibacterium</taxon>
    </lineage>
</organism>
<dbReference type="GO" id="GO:0050518">
    <property type="term" value="F:2-C-methyl-D-erythritol 4-phosphate cytidylyltransferase activity"/>
    <property type="evidence" value="ECO:0007669"/>
    <property type="project" value="UniProtKB-EC"/>
</dbReference>
<dbReference type="Proteomes" id="UP000637632">
    <property type="component" value="Unassembled WGS sequence"/>
</dbReference>
<dbReference type="Pfam" id="PF01128">
    <property type="entry name" value="IspD"/>
    <property type="match status" value="1"/>
</dbReference>